<evidence type="ECO:0000313" key="2">
    <source>
        <dbReference type="EMBL" id="NCH88189.1"/>
    </source>
</evidence>
<dbReference type="CDD" id="cd00093">
    <property type="entry name" value="HTH_XRE"/>
    <property type="match status" value="1"/>
</dbReference>
<dbReference type="EMBL" id="RPBY01000004">
    <property type="protein sequence ID" value="NCH88189.1"/>
    <property type="molecule type" value="Genomic_DNA"/>
</dbReference>
<dbReference type="InterPro" id="IPR001387">
    <property type="entry name" value="Cro/C1-type_HTH"/>
</dbReference>
<gene>
    <name evidence="2" type="ORF">EHJ13_12185</name>
</gene>
<comment type="caution">
    <text evidence="2">The sequence shown here is derived from an EMBL/GenBank/DDBJ whole genome shotgun (WGS) entry which is preliminary data.</text>
</comment>
<dbReference type="GeneID" id="56729757"/>
<accession>A0A9Q4T4H2</accession>
<dbReference type="Proteomes" id="UP000778262">
    <property type="component" value="Unassembled WGS sequence"/>
</dbReference>
<evidence type="ECO:0000259" key="1">
    <source>
        <dbReference type="PROSITE" id="PS50943"/>
    </source>
</evidence>
<dbReference type="PROSITE" id="PS50943">
    <property type="entry name" value="HTH_CROC1"/>
    <property type="match status" value="1"/>
</dbReference>
<organism evidence="2 3">
    <name type="scientific">Cronobacter dublinensis</name>
    <dbReference type="NCBI Taxonomy" id="413497"/>
    <lineage>
        <taxon>Bacteria</taxon>
        <taxon>Pseudomonadati</taxon>
        <taxon>Pseudomonadota</taxon>
        <taxon>Gammaproteobacteria</taxon>
        <taxon>Enterobacterales</taxon>
        <taxon>Enterobacteriaceae</taxon>
        <taxon>Cronobacter</taxon>
    </lineage>
</organism>
<name>A0A9Q4T4H2_9ENTR</name>
<dbReference type="RefSeq" id="WP_097578481.1">
    <property type="nucleotide sequence ID" value="NZ_JBLYVX010000006.1"/>
</dbReference>
<evidence type="ECO:0000313" key="3">
    <source>
        <dbReference type="Proteomes" id="UP000778262"/>
    </source>
</evidence>
<feature type="domain" description="HTH cro/C1-type" evidence="1">
    <location>
        <begin position="14"/>
        <end position="60"/>
    </location>
</feature>
<dbReference type="GO" id="GO:0003677">
    <property type="term" value="F:DNA binding"/>
    <property type="evidence" value="ECO:0007669"/>
    <property type="project" value="InterPro"/>
</dbReference>
<dbReference type="SUPFAM" id="SSF47413">
    <property type="entry name" value="lambda repressor-like DNA-binding domains"/>
    <property type="match status" value="1"/>
</dbReference>
<dbReference type="InterPro" id="IPR031856">
    <property type="entry name" value="YdaS_toxin-like"/>
</dbReference>
<dbReference type="InterPro" id="IPR010982">
    <property type="entry name" value="Lambda_DNA-bd_dom_sf"/>
</dbReference>
<dbReference type="AlphaFoldDB" id="A0A9Q4T4H2"/>
<sequence>MNEYIAKAIEIAGSQAKLAEQVGVSQVSVCRWLNNKKKVSPERVIALAKATGGVIQPYQIRPDLPMLFPHPKN</sequence>
<dbReference type="Pfam" id="PF15943">
    <property type="entry name" value="YdaS_toxin"/>
    <property type="match status" value="1"/>
</dbReference>
<protein>
    <submittedName>
        <fullName evidence="2">Helix-turn-helix domain-containing protein</fullName>
    </submittedName>
</protein>
<dbReference type="Gene3D" id="1.10.260.40">
    <property type="entry name" value="lambda repressor-like DNA-binding domains"/>
    <property type="match status" value="1"/>
</dbReference>
<proteinExistence type="predicted"/>
<reference evidence="2" key="1">
    <citation type="submission" date="2018-11" db="EMBL/GenBank/DDBJ databases">
        <title>Genomics analysis of Putative Virulence Factors on Adhesion and Cytotoxicity for Cronobacter spp.</title>
        <authorList>
            <person name="Cui J."/>
        </authorList>
    </citation>
    <scope>NUCLEOTIDE SEQUENCE</scope>
    <source>
        <strain evidence="2">SD69</strain>
    </source>
</reference>